<dbReference type="PRINTS" id="PR00783">
    <property type="entry name" value="MINTRINSICP"/>
</dbReference>
<dbReference type="PANTHER" id="PTHR43829">
    <property type="entry name" value="AQUAPORIN OR AQUAGLYCEROPORIN RELATED"/>
    <property type="match status" value="1"/>
</dbReference>
<evidence type="ECO:0000256" key="8">
    <source>
        <dbReference type="SAM" id="Phobius"/>
    </source>
</evidence>
<keyword evidence="6 8" id="KW-0472">Membrane</keyword>
<comment type="similarity">
    <text evidence="2 7">Belongs to the MIP/aquaporin (TC 1.A.8) family.</text>
</comment>
<evidence type="ECO:0000256" key="5">
    <source>
        <dbReference type="ARBA" id="ARBA00022989"/>
    </source>
</evidence>
<accession>A0ABR4FUP6</accession>
<reference evidence="9 10" key="1">
    <citation type="submission" date="2024-07" db="EMBL/GenBank/DDBJ databases">
        <title>Section-level genome sequencing and comparative genomics of Aspergillus sections Usti and Cavernicolus.</title>
        <authorList>
            <consortium name="Lawrence Berkeley National Laboratory"/>
            <person name="Nybo J.L."/>
            <person name="Vesth T.C."/>
            <person name="Theobald S."/>
            <person name="Frisvad J.C."/>
            <person name="Larsen T.O."/>
            <person name="Kjaerboelling I."/>
            <person name="Rothschild-Mancinelli K."/>
            <person name="Lyhne E.K."/>
            <person name="Kogle M.E."/>
            <person name="Barry K."/>
            <person name="Clum A."/>
            <person name="Na H."/>
            <person name="Ledsgaard L."/>
            <person name="Lin J."/>
            <person name="Lipzen A."/>
            <person name="Kuo A."/>
            <person name="Riley R."/>
            <person name="Mondo S."/>
            <person name="Labutti K."/>
            <person name="Haridas S."/>
            <person name="Pangalinan J."/>
            <person name="Salamov A.A."/>
            <person name="Simmons B.A."/>
            <person name="Magnuson J.K."/>
            <person name="Chen J."/>
            <person name="Drula E."/>
            <person name="Henrissat B."/>
            <person name="Wiebenga A."/>
            <person name="Lubbers R.J."/>
            <person name="Gomes A.C."/>
            <person name="Makela M.R."/>
            <person name="Stajich J."/>
            <person name="Grigoriev I.V."/>
            <person name="Mortensen U.H."/>
            <person name="De Vries R.P."/>
            <person name="Baker S.E."/>
            <person name="Andersen M.R."/>
        </authorList>
    </citation>
    <scope>NUCLEOTIDE SEQUENCE [LARGE SCALE GENOMIC DNA]</scope>
    <source>
        <strain evidence="9 10">CBS 209.92</strain>
    </source>
</reference>
<comment type="caution">
    <text evidence="9">The sequence shown here is derived from an EMBL/GenBank/DDBJ whole genome shotgun (WGS) entry which is preliminary data.</text>
</comment>
<dbReference type="InterPro" id="IPR023271">
    <property type="entry name" value="Aquaporin-like"/>
</dbReference>
<evidence type="ECO:0000256" key="3">
    <source>
        <dbReference type="ARBA" id="ARBA00022448"/>
    </source>
</evidence>
<feature type="transmembrane region" description="Helical" evidence="8">
    <location>
        <begin position="20"/>
        <end position="41"/>
    </location>
</feature>
<keyword evidence="3 7" id="KW-0813">Transport</keyword>
<dbReference type="Pfam" id="PF00230">
    <property type="entry name" value="MIP"/>
    <property type="match status" value="1"/>
</dbReference>
<dbReference type="InterPro" id="IPR050363">
    <property type="entry name" value="MIP/Aquaporin"/>
</dbReference>
<name>A0ABR4FUP6_9EURO</name>
<evidence type="ECO:0000313" key="9">
    <source>
        <dbReference type="EMBL" id="KAL2786984.1"/>
    </source>
</evidence>
<gene>
    <name evidence="9" type="ORF">BJX66DRAFT_311909</name>
</gene>
<keyword evidence="4 7" id="KW-0812">Transmembrane</keyword>
<feature type="transmembrane region" description="Helical" evidence="8">
    <location>
        <begin position="247"/>
        <end position="270"/>
    </location>
</feature>
<dbReference type="Proteomes" id="UP001610563">
    <property type="component" value="Unassembled WGS sequence"/>
</dbReference>
<comment type="subcellular location">
    <subcellularLocation>
        <location evidence="1">Membrane</location>
        <topology evidence="1">Multi-pass membrane protein</topology>
    </subcellularLocation>
</comment>
<dbReference type="EMBL" id="JBFTWV010000106">
    <property type="protein sequence ID" value="KAL2786984.1"/>
    <property type="molecule type" value="Genomic_DNA"/>
</dbReference>
<evidence type="ECO:0000256" key="2">
    <source>
        <dbReference type="ARBA" id="ARBA00006175"/>
    </source>
</evidence>
<evidence type="ECO:0000256" key="4">
    <source>
        <dbReference type="ARBA" id="ARBA00022692"/>
    </source>
</evidence>
<feature type="transmembrane region" description="Helical" evidence="8">
    <location>
        <begin position="203"/>
        <end position="221"/>
    </location>
</feature>
<sequence length="302" mass="32736">MRFHPNHLSPLLRSLKPYTAEFLGTALIIVIGDGVVAQALLSDYQYGTWLSINLAWAAAVCLSGYISDPSPTCNPAISVVRALIRPDRTRNGNGNQSEWRTLPGKLLAQFLGGFVGAALVYTNYRSAILAWDPEYTIPGGSILSPRGHHSAGIFCTYPAAFFASNWEAAFNEVLASSVLMFGVLSVNDPGNARRFPAPQMSMFLLLLAIGAAVGWQTGYAINPARDFGPRLFSAFLYGHEVFTAANYYFVVPLLAPFVGCLVGATTYDVLVYEGDGSRIADALGKDEFHDEEVNGRGELRLD</sequence>
<keyword evidence="10" id="KW-1185">Reference proteome</keyword>
<keyword evidence="5 8" id="KW-1133">Transmembrane helix</keyword>
<feature type="transmembrane region" description="Helical" evidence="8">
    <location>
        <begin position="48"/>
        <end position="66"/>
    </location>
</feature>
<protein>
    <submittedName>
        <fullName evidence="9">Aquaporin-like protein</fullName>
    </submittedName>
</protein>
<dbReference type="InterPro" id="IPR000425">
    <property type="entry name" value="MIP"/>
</dbReference>
<organism evidence="9 10">
    <name type="scientific">Aspergillus keveii</name>
    <dbReference type="NCBI Taxonomy" id="714993"/>
    <lineage>
        <taxon>Eukaryota</taxon>
        <taxon>Fungi</taxon>
        <taxon>Dikarya</taxon>
        <taxon>Ascomycota</taxon>
        <taxon>Pezizomycotina</taxon>
        <taxon>Eurotiomycetes</taxon>
        <taxon>Eurotiomycetidae</taxon>
        <taxon>Eurotiales</taxon>
        <taxon>Aspergillaceae</taxon>
        <taxon>Aspergillus</taxon>
        <taxon>Aspergillus subgen. Nidulantes</taxon>
    </lineage>
</organism>
<proteinExistence type="inferred from homology"/>
<feature type="transmembrane region" description="Helical" evidence="8">
    <location>
        <begin position="106"/>
        <end position="124"/>
    </location>
</feature>
<evidence type="ECO:0000256" key="6">
    <source>
        <dbReference type="ARBA" id="ARBA00023136"/>
    </source>
</evidence>
<evidence type="ECO:0000256" key="1">
    <source>
        <dbReference type="ARBA" id="ARBA00004141"/>
    </source>
</evidence>
<dbReference type="Gene3D" id="1.20.1080.10">
    <property type="entry name" value="Glycerol uptake facilitator protein"/>
    <property type="match status" value="1"/>
</dbReference>
<dbReference type="PANTHER" id="PTHR43829:SF9">
    <property type="entry name" value="AQUAPORIN-9"/>
    <property type="match status" value="1"/>
</dbReference>
<evidence type="ECO:0000256" key="7">
    <source>
        <dbReference type="RuleBase" id="RU000477"/>
    </source>
</evidence>
<evidence type="ECO:0000313" key="10">
    <source>
        <dbReference type="Proteomes" id="UP001610563"/>
    </source>
</evidence>
<dbReference type="SUPFAM" id="SSF81338">
    <property type="entry name" value="Aquaporin-like"/>
    <property type="match status" value="1"/>
</dbReference>